<dbReference type="EMBL" id="BK014651">
    <property type="protein sequence ID" value="DAD65939.1"/>
    <property type="molecule type" value="Genomic_DNA"/>
</dbReference>
<accession>A0A8S5L7M6</accession>
<evidence type="ECO:0000313" key="1">
    <source>
        <dbReference type="EMBL" id="DAD65939.1"/>
    </source>
</evidence>
<evidence type="ECO:0008006" key="2">
    <source>
        <dbReference type="Google" id="ProtNLM"/>
    </source>
</evidence>
<name>A0A8S5L7M6_9CAUD</name>
<dbReference type="Pfam" id="PF06995">
    <property type="entry name" value="Phage_P2_GpU"/>
    <property type="match status" value="1"/>
</dbReference>
<protein>
    <recommendedName>
        <fullName evidence="2">Tail protein</fullName>
    </recommendedName>
</protein>
<reference evidence="1" key="1">
    <citation type="journal article" date="2021" name="Proc. Natl. Acad. Sci. U.S.A.">
        <title>A Catalog of Tens of Thousands of Viruses from Human Metagenomes Reveals Hidden Associations with Chronic Diseases.</title>
        <authorList>
            <person name="Tisza M.J."/>
            <person name="Buck C.B."/>
        </authorList>
    </citation>
    <scope>NUCLEOTIDE SEQUENCE</scope>
    <source>
        <strain evidence="1">CtgFB34</strain>
    </source>
</reference>
<sequence length="133" mass="14734">MVLNLGGFKFEWKQTSEIAIETEFGISSAERINNHSALVNANLGTQSITLSGQTLPFACDGQSALKPLYALAELRKSLPLVTGLGKYLGRFAIEKISENRSVFAPNGAFFTQTFSLTLRRDYDADELNQKEKR</sequence>
<proteinExistence type="predicted"/>
<organism evidence="1">
    <name type="scientific">Siphoviridae sp. ctgFB34</name>
    <dbReference type="NCBI Taxonomy" id="2823591"/>
    <lineage>
        <taxon>Viruses</taxon>
        <taxon>Duplodnaviria</taxon>
        <taxon>Heunggongvirae</taxon>
        <taxon>Uroviricota</taxon>
        <taxon>Caudoviricetes</taxon>
    </lineage>
</organism>
<dbReference type="InterPro" id="IPR009734">
    <property type="entry name" value="Myoviridae_GpU"/>
</dbReference>